<reference evidence="6" key="2">
    <citation type="submission" date="2025-09" db="UniProtKB">
        <authorList>
            <consortium name="Ensembl"/>
        </authorList>
    </citation>
    <scope>IDENTIFICATION</scope>
</reference>
<dbReference type="Gene3D" id="2.40.128.20">
    <property type="match status" value="1"/>
</dbReference>
<organism evidence="6 7">
    <name type="scientific">Monopterus albus</name>
    <name type="common">Swamp eel</name>
    <dbReference type="NCBI Taxonomy" id="43700"/>
    <lineage>
        <taxon>Eukaryota</taxon>
        <taxon>Metazoa</taxon>
        <taxon>Chordata</taxon>
        <taxon>Craniata</taxon>
        <taxon>Vertebrata</taxon>
        <taxon>Euteleostomi</taxon>
        <taxon>Actinopterygii</taxon>
        <taxon>Neopterygii</taxon>
        <taxon>Teleostei</taxon>
        <taxon>Neoteleostei</taxon>
        <taxon>Acanthomorphata</taxon>
        <taxon>Anabantaria</taxon>
        <taxon>Synbranchiformes</taxon>
        <taxon>Synbranchidae</taxon>
        <taxon>Monopterus</taxon>
    </lineage>
</organism>
<dbReference type="KEGG" id="malb:109956854"/>
<sequence length="264" mass="28924">MPLLTRCEKRTAPSLQEKREWVCGPAHCSPGSFQEALAGSLTLVSLSGCLLSQAMAAQLVVVLLALTSLGAASELDCKELVKPLVLDSHSPIYGKWVLHVGSWDQPGLKSDLVSVNSSWLELSASSDSRVITLYWADRLNDKCLQGLANVTISGIPTHFTFNIHGHTSYHDGKFYETCADCLLSEDTTLLPDGQSKGRYLYLFTRTGALEPSELETFKKQAECLKFLPEYYFVGTDLCPDDRKAASPDVEDAENSETDTQPTAK</sequence>
<evidence type="ECO:0000256" key="5">
    <source>
        <dbReference type="SAM" id="MobiDB-lite"/>
    </source>
</evidence>
<evidence type="ECO:0000313" key="7">
    <source>
        <dbReference type="Proteomes" id="UP000261600"/>
    </source>
</evidence>
<evidence type="ECO:0000256" key="1">
    <source>
        <dbReference type="ARBA" id="ARBA00004613"/>
    </source>
</evidence>
<name>A0A3Q3JB33_MONAL</name>
<dbReference type="GeneID" id="109956854"/>
<dbReference type="AlphaFoldDB" id="A0A3Q3JB33"/>
<dbReference type="SUPFAM" id="SSF50814">
    <property type="entry name" value="Lipocalins"/>
    <property type="match status" value="1"/>
</dbReference>
<accession>A0A3Q3JB33</accession>
<evidence type="ECO:0000256" key="4">
    <source>
        <dbReference type="ARBA" id="ARBA00023180"/>
    </source>
</evidence>
<evidence type="ECO:0000313" key="6">
    <source>
        <dbReference type="Ensembl" id="ENSMALP00000013970.1"/>
    </source>
</evidence>
<dbReference type="RefSeq" id="XP_020449924.1">
    <property type="nucleotide sequence ID" value="XM_020594268.1"/>
</dbReference>
<evidence type="ECO:0008006" key="8">
    <source>
        <dbReference type="Google" id="ProtNLM"/>
    </source>
</evidence>
<keyword evidence="7" id="KW-1185">Reference proteome</keyword>
<proteinExistence type="predicted"/>
<protein>
    <recommendedName>
        <fullName evidence="8">Apolipoprotein M</fullName>
    </recommendedName>
</protein>
<dbReference type="OrthoDB" id="8882947at2759"/>
<dbReference type="CDD" id="cd19415">
    <property type="entry name" value="lipocalin_ApoM_AGP"/>
    <property type="match status" value="1"/>
</dbReference>
<dbReference type="Proteomes" id="UP000261600">
    <property type="component" value="Unplaced"/>
</dbReference>
<dbReference type="PANTHER" id="PTHR11967">
    <property type="entry name" value="ALPHA-1-ACID GLYCOPROTEIN"/>
    <property type="match status" value="1"/>
</dbReference>
<dbReference type="GO" id="GO:0005576">
    <property type="term" value="C:extracellular region"/>
    <property type="evidence" value="ECO:0007669"/>
    <property type="project" value="UniProtKB-SubCell"/>
</dbReference>
<dbReference type="PANTHER" id="PTHR11967:SF2">
    <property type="entry name" value="ALPHA-1-ACID GLYCOPROTEIN 1"/>
    <property type="match status" value="1"/>
</dbReference>
<feature type="region of interest" description="Disordered" evidence="5">
    <location>
        <begin position="243"/>
        <end position="264"/>
    </location>
</feature>
<evidence type="ECO:0000256" key="2">
    <source>
        <dbReference type="ARBA" id="ARBA00022525"/>
    </source>
</evidence>
<keyword evidence="4" id="KW-0325">Glycoprotein</keyword>
<dbReference type="InterPro" id="IPR012674">
    <property type="entry name" value="Calycin"/>
</dbReference>
<keyword evidence="2" id="KW-0964">Secreted</keyword>
<keyword evidence="3" id="KW-0732">Signal</keyword>
<evidence type="ECO:0000256" key="3">
    <source>
        <dbReference type="ARBA" id="ARBA00022729"/>
    </source>
</evidence>
<reference evidence="6" key="1">
    <citation type="submission" date="2025-08" db="UniProtKB">
        <authorList>
            <consortium name="Ensembl"/>
        </authorList>
    </citation>
    <scope>IDENTIFICATION</scope>
</reference>
<dbReference type="Ensembl" id="ENSMALT00000014272.1">
    <property type="protein sequence ID" value="ENSMALP00000013970.1"/>
    <property type="gene ID" value="ENSMALG00000009844.1"/>
</dbReference>
<comment type="subcellular location">
    <subcellularLocation>
        <location evidence="1">Secreted</location>
    </subcellularLocation>
</comment>